<dbReference type="HOGENOM" id="CLU_067297_0_1_9"/>
<dbReference type="PIRSF" id="PIRSF032442">
    <property type="entry name" value="UCP032442"/>
    <property type="match status" value="1"/>
</dbReference>
<feature type="domain" description="Peptidase C39-like" evidence="1">
    <location>
        <begin position="32"/>
        <end position="197"/>
    </location>
</feature>
<dbReference type="AlphaFoldDB" id="S0N8F1"/>
<accession>S0N8F1</accession>
<dbReference type="InterPro" id="IPR039564">
    <property type="entry name" value="Peptidase_C39-like"/>
</dbReference>
<dbReference type="PANTHER" id="PTHR37806:SF1">
    <property type="entry name" value="PEPTIDASE C39-LIKE DOMAIN-CONTAINING PROTEIN"/>
    <property type="match status" value="1"/>
</dbReference>
<reference evidence="2 3" key="1">
    <citation type="submission" date="2013-03" db="EMBL/GenBank/DDBJ databases">
        <title>The Genome Sequence of Enterococcus saccharolyticus ATCC_43076 (Illumina only assembly).</title>
        <authorList>
            <consortium name="The Broad Institute Genomics Platform"/>
            <consortium name="The Broad Institute Genome Sequencing Center for Infectious Disease"/>
            <person name="Earl A."/>
            <person name="Russ C."/>
            <person name="Gilmore M."/>
            <person name="Surin D."/>
            <person name="Walker B."/>
            <person name="Young S."/>
            <person name="Zeng Q."/>
            <person name="Gargeya S."/>
            <person name="Fitzgerald M."/>
            <person name="Haas B."/>
            <person name="Abouelleil A."/>
            <person name="Allen A.W."/>
            <person name="Alvarado L."/>
            <person name="Arachchi H.M."/>
            <person name="Berlin A.M."/>
            <person name="Chapman S.B."/>
            <person name="Gainer-Dewar J."/>
            <person name="Goldberg J."/>
            <person name="Griggs A."/>
            <person name="Gujja S."/>
            <person name="Hansen M."/>
            <person name="Howarth C."/>
            <person name="Imamovic A."/>
            <person name="Ireland A."/>
            <person name="Larimer J."/>
            <person name="McCowan C."/>
            <person name="Murphy C."/>
            <person name="Pearson M."/>
            <person name="Poon T.W."/>
            <person name="Priest M."/>
            <person name="Roberts A."/>
            <person name="Saif S."/>
            <person name="Shea T."/>
            <person name="Sisk P."/>
            <person name="Sykes S."/>
            <person name="Wortman J."/>
            <person name="Nusbaum C."/>
            <person name="Birren B."/>
        </authorList>
    </citation>
    <scope>NUCLEOTIDE SEQUENCE [LARGE SCALE GENOMIC DNA]</scope>
    <source>
        <strain evidence="2 3">ATCC 43076</strain>
    </source>
</reference>
<keyword evidence="3" id="KW-1185">Reference proteome</keyword>
<dbReference type="PATRIC" id="fig|1139996.3.peg.2001"/>
<protein>
    <recommendedName>
        <fullName evidence="1">Peptidase C39-like domain-containing protein</fullName>
    </recommendedName>
</protein>
<dbReference type="Proteomes" id="UP000014136">
    <property type="component" value="Unassembled WGS sequence"/>
</dbReference>
<evidence type="ECO:0000259" key="1">
    <source>
        <dbReference type="Pfam" id="PF13529"/>
    </source>
</evidence>
<sequence length="224" mass="25394">MWFTHHFRQDSTMMQTYSEIIHPTSGDSLNLIDVPLESQLKNDPLENGCEITSLSMLLRYYGFDTTKNQLAKKLDYVPLISADGFYGNPHKGFVGNIEEGYESMGVGVEPLAKVAKEITGSNYQVKVSTKKDFSEIEEQVRAGVPVLVITTVDFEVPTEDDLWDWETEDGMITVSPLCHAVVITGIEGDTVYVNDPYGYRHREVDRDNFQSIYEKMGKQSLYLE</sequence>
<dbReference type="PANTHER" id="PTHR37806">
    <property type="entry name" value="LMO0724 PROTEIN"/>
    <property type="match status" value="1"/>
</dbReference>
<name>S0N8F1_9ENTE</name>
<dbReference type="eggNOG" id="COG4990">
    <property type="taxonomic scope" value="Bacteria"/>
</dbReference>
<evidence type="ECO:0000313" key="3">
    <source>
        <dbReference type="Proteomes" id="UP000014136"/>
    </source>
</evidence>
<proteinExistence type="predicted"/>
<dbReference type="InterPro" id="IPR016997">
    <property type="entry name" value="UCP032442"/>
</dbReference>
<dbReference type="STRING" id="41997.RV16_GL001608"/>
<gene>
    <name evidence="2" type="ORF">OMQ_02031</name>
</gene>
<evidence type="ECO:0000313" key="2">
    <source>
        <dbReference type="EMBL" id="EOT28116.1"/>
    </source>
</evidence>
<dbReference type="Gene3D" id="3.90.70.10">
    <property type="entry name" value="Cysteine proteinases"/>
    <property type="match status" value="1"/>
</dbReference>
<organism evidence="2 3">
    <name type="scientific">Enterococcus saccharolyticus subsp. saccharolyticus ATCC 43076</name>
    <dbReference type="NCBI Taxonomy" id="1139996"/>
    <lineage>
        <taxon>Bacteria</taxon>
        <taxon>Bacillati</taxon>
        <taxon>Bacillota</taxon>
        <taxon>Bacilli</taxon>
        <taxon>Lactobacillales</taxon>
        <taxon>Enterococcaceae</taxon>
        <taxon>Enterococcus</taxon>
    </lineage>
</organism>
<dbReference type="OrthoDB" id="1164310at2"/>
<dbReference type="EMBL" id="AHYT01000009">
    <property type="protein sequence ID" value="EOT28116.1"/>
    <property type="molecule type" value="Genomic_DNA"/>
</dbReference>
<comment type="caution">
    <text evidence="2">The sequence shown here is derived from an EMBL/GenBank/DDBJ whole genome shotgun (WGS) entry which is preliminary data.</text>
</comment>
<dbReference type="Pfam" id="PF13529">
    <property type="entry name" value="Peptidase_C39_2"/>
    <property type="match status" value="1"/>
</dbReference>